<gene>
    <name evidence="15" type="primary">hisE</name>
    <name evidence="15" type="ordered locus">ZICARI_179</name>
</gene>
<evidence type="ECO:0000256" key="4">
    <source>
        <dbReference type="ARBA" id="ARBA00005204"/>
    </source>
</evidence>
<comment type="similarity">
    <text evidence="6">In the N-terminal section; belongs to the PRA-CH family.</text>
</comment>
<evidence type="ECO:0000313" key="16">
    <source>
        <dbReference type="Proteomes" id="UP000001303"/>
    </source>
</evidence>
<evidence type="ECO:0000256" key="1">
    <source>
        <dbReference type="ARBA" id="ARBA00000024"/>
    </source>
</evidence>
<protein>
    <recommendedName>
        <fullName evidence="9">Histidine biosynthesis bifunctional protein HisIE</fullName>
        <ecNumber evidence="8">3.5.4.19</ecNumber>
        <ecNumber evidence="7">3.6.1.31</ecNumber>
    </recommendedName>
</protein>
<sequence length="109" mass="13083">MKIKIIKKIKWNNKGLIPVITQDIFTKKILMLAWMNKKSLEKTIKNKEAFYWSRKRKEIWYKGKNSGCIQKVYNIYLDCDKDCLLLIVKQILNYSCHTGKKTCFYNKIL</sequence>
<evidence type="ECO:0000256" key="5">
    <source>
        <dbReference type="ARBA" id="ARBA00007731"/>
    </source>
</evidence>
<evidence type="ECO:0000256" key="2">
    <source>
        <dbReference type="ARBA" id="ARBA00001460"/>
    </source>
</evidence>
<comment type="similarity">
    <text evidence="5">In the C-terminal section; belongs to the PRA-PH family.</text>
</comment>
<accession>E0TJ07</accession>
<comment type="catalytic activity">
    <reaction evidence="2">
        <text>1-(5-phospho-beta-D-ribosyl)-ATP + H2O = 1-(5-phospho-beta-D-ribosyl)-5'-AMP + diphosphate + H(+)</text>
        <dbReference type="Rhea" id="RHEA:22828"/>
        <dbReference type="ChEBI" id="CHEBI:15377"/>
        <dbReference type="ChEBI" id="CHEBI:15378"/>
        <dbReference type="ChEBI" id="CHEBI:33019"/>
        <dbReference type="ChEBI" id="CHEBI:59457"/>
        <dbReference type="ChEBI" id="CHEBI:73183"/>
        <dbReference type="EC" id="3.6.1.31"/>
    </reaction>
</comment>
<dbReference type="UniPathway" id="UPA00031">
    <property type="reaction ID" value="UER00008"/>
</dbReference>
<evidence type="ECO:0000313" key="15">
    <source>
        <dbReference type="EMBL" id="ADM89784.1"/>
    </source>
</evidence>
<evidence type="ECO:0000256" key="6">
    <source>
        <dbReference type="ARBA" id="ARBA00008299"/>
    </source>
</evidence>
<evidence type="ECO:0000256" key="10">
    <source>
        <dbReference type="ARBA" id="ARBA00022605"/>
    </source>
</evidence>
<comment type="pathway">
    <text evidence="3">Amino-acid biosynthesis; L-histidine biosynthesis; L-histidine from 5-phospho-alpha-D-ribose 1-diphosphate: step 3/9.</text>
</comment>
<proteinExistence type="inferred from homology"/>
<evidence type="ECO:0000256" key="3">
    <source>
        <dbReference type="ARBA" id="ARBA00005169"/>
    </source>
</evidence>
<dbReference type="KEGG" id="zin:ZICARI_179"/>
<comment type="pathway">
    <text evidence="4">Amino-acid biosynthesis; L-histidine biosynthesis; L-histidine from 5-phospho-alpha-D-ribose 1-diphosphate: step 2/9.</text>
</comment>
<dbReference type="FunFam" id="3.10.20.810:FF:000001">
    <property type="entry name" value="Histidine biosynthesis bifunctional protein HisIE"/>
    <property type="match status" value="1"/>
</dbReference>
<dbReference type="GO" id="GO:0004635">
    <property type="term" value="F:phosphoribosyl-AMP cyclohydrolase activity"/>
    <property type="evidence" value="ECO:0007669"/>
    <property type="project" value="UniProtKB-EC"/>
</dbReference>
<evidence type="ECO:0000256" key="8">
    <source>
        <dbReference type="ARBA" id="ARBA00012721"/>
    </source>
</evidence>
<reference key="2">
    <citation type="submission" date="2010-08" db="EMBL/GenBank/DDBJ databases">
        <title>Functional convergence in reduced genomes of bacterial symbionts spanning 200 million years of evolution.</title>
        <authorList>
            <person name="McCutcheon J.P."/>
            <person name="Moran N.A."/>
        </authorList>
    </citation>
    <scope>NUCLEOTIDE SEQUENCE</scope>
    <source>
        <strain>CARI</strain>
    </source>
</reference>
<dbReference type="PANTHER" id="PTHR42945">
    <property type="entry name" value="HISTIDINE BIOSYNTHESIS BIFUNCTIONAL PROTEIN"/>
    <property type="match status" value="1"/>
</dbReference>
<keyword evidence="13" id="KW-0368">Histidine biosynthesis</keyword>
<dbReference type="InterPro" id="IPR038019">
    <property type="entry name" value="PRib_AMP_CycHydrolase_sf"/>
</dbReference>
<evidence type="ECO:0000256" key="13">
    <source>
        <dbReference type="ARBA" id="ARBA00023102"/>
    </source>
</evidence>
<dbReference type="AlphaFoldDB" id="E0TJ07"/>
<evidence type="ECO:0000259" key="14">
    <source>
        <dbReference type="Pfam" id="PF01502"/>
    </source>
</evidence>
<dbReference type="InterPro" id="IPR002496">
    <property type="entry name" value="PRib_AMP_CycHydrolase_dom"/>
</dbReference>
<evidence type="ECO:0000256" key="9">
    <source>
        <dbReference type="ARBA" id="ARBA00017720"/>
    </source>
</evidence>
<organism evidence="15 16">
    <name type="scientific">Zinderia insecticola (strain CARI)</name>
    <dbReference type="NCBI Taxonomy" id="871271"/>
    <lineage>
        <taxon>Bacteria</taxon>
        <taxon>Pseudomonadati</taxon>
        <taxon>Pseudomonadota</taxon>
        <taxon>Betaproteobacteria</taxon>
        <taxon>Burkholderiales</taxon>
        <taxon>Oxalobacteraceae</taxon>
        <taxon>Candidatus Zinderia</taxon>
    </lineage>
</organism>
<dbReference type="GO" id="GO:0004636">
    <property type="term" value="F:phosphoribosyl-ATP diphosphatase activity"/>
    <property type="evidence" value="ECO:0007669"/>
    <property type="project" value="UniProtKB-EC"/>
</dbReference>
<evidence type="ECO:0000256" key="7">
    <source>
        <dbReference type="ARBA" id="ARBA00012414"/>
    </source>
</evidence>
<dbReference type="PANTHER" id="PTHR42945:SF1">
    <property type="entry name" value="HISTIDINE BIOSYNTHESIS BIFUNCTIONAL PROTEIN HIS7"/>
    <property type="match status" value="1"/>
</dbReference>
<dbReference type="Pfam" id="PF01502">
    <property type="entry name" value="PRA-CH"/>
    <property type="match status" value="1"/>
</dbReference>
<keyword evidence="11 15" id="KW-0378">Hydrolase</keyword>
<reference evidence="15 16" key="1">
    <citation type="journal article" date="2010" name="Genome Biol. Evol.">
        <title>Functional convergence in reduced genomes of bacterial symbionts spanning 200 My of evolution.</title>
        <authorList>
            <person name="McCutcheon J.P."/>
            <person name="Moran N.A."/>
        </authorList>
    </citation>
    <scope>NUCLEOTIDE SEQUENCE [LARGE SCALE GENOMIC DNA]</scope>
    <source>
        <strain evidence="15 16">CARI</strain>
    </source>
</reference>
<dbReference type="GO" id="GO:0000105">
    <property type="term" value="P:L-histidine biosynthetic process"/>
    <property type="evidence" value="ECO:0007669"/>
    <property type="project" value="UniProtKB-UniPathway"/>
</dbReference>
<keyword evidence="12" id="KW-0862">Zinc</keyword>
<dbReference type="EMBL" id="CP002161">
    <property type="protein sequence ID" value="ADM89784.1"/>
    <property type="molecule type" value="Genomic_DNA"/>
</dbReference>
<comment type="catalytic activity">
    <reaction evidence="1">
        <text>1-(5-phospho-beta-D-ribosyl)-5'-AMP + H2O = 1-(5-phospho-beta-D-ribosyl)-5-[(5-phospho-beta-D-ribosylamino)methylideneamino]imidazole-4-carboxamide</text>
        <dbReference type="Rhea" id="RHEA:20049"/>
        <dbReference type="ChEBI" id="CHEBI:15377"/>
        <dbReference type="ChEBI" id="CHEBI:58435"/>
        <dbReference type="ChEBI" id="CHEBI:59457"/>
        <dbReference type="EC" id="3.5.4.19"/>
    </reaction>
</comment>
<dbReference type="HOGENOM" id="CLU_048577_5_3_4"/>
<keyword evidence="16" id="KW-1185">Reference proteome</keyword>
<name>E0TJ07_ZINIC</name>
<dbReference type="SUPFAM" id="SSF141734">
    <property type="entry name" value="HisI-like"/>
    <property type="match status" value="1"/>
</dbReference>
<dbReference type="Proteomes" id="UP000001303">
    <property type="component" value="Chromosome"/>
</dbReference>
<dbReference type="STRING" id="871271.ZICARI_179"/>
<dbReference type="Gene3D" id="3.10.20.810">
    <property type="entry name" value="Phosphoribosyl-AMP cyclohydrolase"/>
    <property type="match status" value="1"/>
</dbReference>
<dbReference type="EC" id="3.6.1.31" evidence="7"/>
<keyword evidence="10" id="KW-0028">Amino-acid biosynthesis</keyword>
<evidence type="ECO:0000256" key="11">
    <source>
        <dbReference type="ARBA" id="ARBA00022801"/>
    </source>
</evidence>
<evidence type="ECO:0000256" key="12">
    <source>
        <dbReference type="ARBA" id="ARBA00022833"/>
    </source>
</evidence>
<dbReference type="EC" id="3.5.4.19" evidence="8"/>
<dbReference type="NCBIfam" id="NF000768">
    <property type="entry name" value="PRK00051.1"/>
    <property type="match status" value="1"/>
</dbReference>
<feature type="domain" description="Phosphoribosyl-AMP cyclohydrolase" evidence="14">
    <location>
        <begin position="31"/>
        <end position="105"/>
    </location>
</feature>